<evidence type="ECO:0000256" key="1">
    <source>
        <dbReference type="SAM" id="MobiDB-lite"/>
    </source>
</evidence>
<evidence type="ECO:0000313" key="4">
    <source>
        <dbReference type="Proteomes" id="UP000266234"/>
    </source>
</evidence>
<protein>
    <recommendedName>
        <fullName evidence="5">RGS domain-containing protein</fullName>
    </recommendedName>
</protein>
<gene>
    <name evidence="3" type="ORF">FLONG3_7640</name>
</gene>
<comment type="caution">
    <text evidence="3">The sequence shown here is derived from an EMBL/GenBank/DDBJ whole genome shotgun (WGS) entry which is preliminary data.</text>
</comment>
<keyword evidence="2" id="KW-0812">Transmembrane</keyword>
<dbReference type="OrthoDB" id="5313079at2759"/>
<keyword evidence="4" id="KW-1185">Reference proteome</keyword>
<evidence type="ECO:0000313" key="3">
    <source>
        <dbReference type="EMBL" id="RGP69885.1"/>
    </source>
</evidence>
<proteinExistence type="predicted"/>
<organism evidence="3 4">
    <name type="scientific">Fusarium longipes</name>
    <dbReference type="NCBI Taxonomy" id="694270"/>
    <lineage>
        <taxon>Eukaryota</taxon>
        <taxon>Fungi</taxon>
        <taxon>Dikarya</taxon>
        <taxon>Ascomycota</taxon>
        <taxon>Pezizomycotina</taxon>
        <taxon>Sordariomycetes</taxon>
        <taxon>Hypocreomycetidae</taxon>
        <taxon>Hypocreales</taxon>
        <taxon>Nectriaceae</taxon>
        <taxon>Fusarium</taxon>
    </lineage>
</organism>
<accession>A0A395SC92</accession>
<feature type="transmembrane region" description="Helical" evidence="2">
    <location>
        <begin position="49"/>
        <end position="71"/>
    </location>
</feature>
<feature type="transmembrane region" description="Helical" evidence="2">
    <location>
        <begin position="233"/>
        <end position="256"/>
    </location>
</feature>
<evidence type="ECO:0000256" key="2">
    <source>
        <dbReference type="SAM" id="Phobius"/>
    </source>
</evidence>
<evidence type="ECO:0008006" key="5">
    <source>
        <dbReference type="Google" id="ProtNLM"/>
    </source>
</evidence>
<dbReference type="AlphaFoldDB" id="A0A395SC92"/>
<feature type="transmembrane region" description="Helical" evidence="2">
    <location>
        <begin position="145"/>
        <end position="164"/>
    </location>
</feature>
<dbReference type="EMBL" id="PXOG01000178">
    <property type="protein sequence ID" value="RGP69885.1"/>
    <property type="molecule type" value="Genomic_DNA"/>
</dbReference>
<dbReference type="InterPro" id="IPR036305">
    <property type="entry name" value="RGS_sf"/>
</dbReference>
<feature type="transmembrane region" description="Helical" evidence="2">
    <location>
        <begin position="83"/>
        <end position="100"/>
    </location>
</feature>
<feature type="region of interest" description="Disordered" evidence="1">
    <location>
        <begin position="482"/>
        <end position="508"/>
    </location>
</feature>
<reference evidence="3 4" key="1">
    <citation type="journal article" date="2018" name="PLoS Pathog.">
        <title>Evolution of structural diversity of trichothecenes, a family of toxins produced by plant pathogenic and entomopathogenic fungi.</title>
        <authorList>
            <person name="Proctor R.H."/>
            <person name="McCormick S.P."/>
            <person name="Kim H.S."/>
            <person name="Cardoza R.E."/>
            <person name="Stanley A.M."/>
            <person name="Lindo L."/>
            <person name="Kelly A."/>
            <person name="Brown D.W."/>
            <person name="Lee T."/>
            <person name="Vaughan M.M."/>
            <person name="Alexander N.J."/>
            <person name="Busman M."/>
            <person name="Gutierrez S."/>
        </authorList>
    </citation>
    <scope>NUCLEOTIDE SEQUENCE [LARGE SCALE GENOMIC DNA]</scope>
    <source>
        <strain evidence="3 4">NRRL 20695</strain>
    </source>
</reference>
<dbReference type="STRING" id="694270.A0A395SC92"/>
<feature type="transmembrane region" description="Helical" evidence="2">
    <location>
        <begin position="203"/>
        <end position="221"/>
    </location>
</feature>
<feature type="compositionally biased region" description="Polar residues" evidence="1">
    <location>
        <begin position="496"/>
        <end position="508"/>
    </location>
</feature>
<feature type="transmembrane region" description="Helical" evidence="2">
    <location>
        <begin position="268"/>
        <end position="287"/>
    </location>
</feature>
<dbReference type="SUPFAM" id="SSF48097">
    <property type="entry name" value="Regulator of G-protein signaling, RGS"/>
    <property type="match status" value="1"/>
</dbReference>
<feature type="transmembrane region" description="Helical" evidence="2">
    <location>
        <begin position="15"/>
        <end position="37"/>
    </location>
</feature>
<dbReference type="Gene3D" id="1.10.167.10">
    <property type="entry name" value="Regulator of G-protein Signalling 4, domain 2"/>
    <property type="match status" value="1"/>
</dbReference>
<name>A0A395SC92_9HYPO</name>
<keyword evidence="2" id="KW-0472">Membrane</keyword>
<dbReference type="Proteomes" id="UP000266234">
    <property type="component" value="Unassembled WGS sequence"/>
</dbReference>
<dbReference type="InterPro" id="IPR044926">
    <property type="entry name" value="RGS_subdomain_2"/>
</dbReference>
<keyword evidence="2" id="KW-1133">Transmembrane helix</keyword>
<sequence length="571" mass="64800">MAYSSTPEPNLDGLGIFWIVWTFIWTIIVAGGMFFLWRRRDMPMLRIRDLPLTFVAIIMLHLYWGAVQTGYVYFPLFTPEGEFWIMSIYFPIGIALFHASNSRFLHVAKQQRELFASDEKAYNKPRARRDSLLGKFQALDYTKKILVTIGLGMIVQFILTIIMWCVSKKFHHSWGVPGTEVHPGSKEYEKSQMGKGWEWWPSVVWQFVWAWIVAPYILWQARGVNDTQGWRTQTIACCIANLHATPMWLVALYVPAMEPINAYWIPPQWLAISIMAIEIFTIFWPCWEVMQHQTLRQETLDSIAQWQLNKKAVTDGARSVATGSTTVAASGLTSWSKDGSVKSSASGESILTMEALEYVLERNPEPLQQFSALRDFSGENIAFLRAVSEWKSSLPASVRDPEKIKEPSVQELVRERFNSALRIYTSFISSRDAEFQINLSSSQQRKLEMVFENSARILFGDKGTVDPALPFETFQMTTTANKVKSSGSSSHGSETGIMSTESVNDSGNQSDKALYWGDIPEGFDATIFDDSEGHIKYLVLTNTWPKFVKDRRCSIDSNDTLEAGNGIPAGR</sequence>